<keyword evidence="3" id="KW-1185">Reference proteome</keyword>
<dbReference type="SUPFAM" id="SSF159127">
    <property type="entry name" value="HupF/HypC-like"/>
    <property type="match status" value="1"/>
</dbReference>
<dbReference type="InterPro" id="IPR001109">
    <property type="entry name" value="Hydrogenase_HupF/HypC"/>
</dbReference>
<dbReference type="PANTHER" id="PTHR35177:SF1">
    <property type="entry name" value="HYDROGENASE MATURATION FACTOR HYPC"/>
    <property type="match status" value="1"/>
</dbReference>
<dbReference type="GO" id="GO:0051604">
    <property type="term" value="P:protein maturation"/>
    <property type="evidence" value="ECO:0007669"/>
    <property type="project" value="TreeGrafter"/>
</dbReference>
<dbReference type="RefSeq" id="WP_066593363.1">
    <property type="nucleotide sequence ID" value="NZ_CAJTBZ010000004.1"/>
</dbReference>
<evidence type="ECO:0000313" key="2">
    <source>
        <dbReference type="EMBL" id="OXE49807.1"/>
    </source>
</evidence>
<dbReference type="AlphaFoldDB" id="A0A227KNY5"/>
<dbReference type="PRINTS" id="PR00445">
    <property type="entry name" value="HUPFHYPC"/>
</dbReference>
<comment type="caution">
    <text evidence="2">The sequence shown here is derived from an EMBL/GenBank/DDBJ whole genome shotgun (WGS) entry which is preliminary data.</text>
</comment>
<dbReference type="Pfam" id="PF01455">
    <property type="entry name" value="HupF_HypC"/>
    <property type="match status" value="1"/>
</dbReference>
<dbReference type="PANTHER" id="PTHR35177">
    <property type="entry name" value="HYDROGENASE MATURATION FACTOR HYBG"/>
    <property type="match status" value="1"/>
</dbReference>
<evidence type="ECO:0000256" key="1">
    <source>
        <dbReference type="ARBA" id="ARBA00006018"/>
    </source>
</evidence>
<comment type="similarity">
    <text evidence="1">Belongs to the HupF/HypC family.</text>
</comment>
<protein>
    <submittedName>
        <fullName evidence="2">Hydrogenase accessory protein</fullName>
    </submittedName>
</protein>
<reference evidence="3" key="1">
    <citation type="submission" date="2017-05" db="EMBL/GenBank/DDBJ databases">
        <title>Improved OligoMM genomes.</title>
        <authorList>
            <person name="Garzetti D."/>
        </authorList>
    </citation>
    <scope>NUCLEOTIDE SEQUENCE [LARGE SCALE GENOMIC DNA]</scope>
    <source>
        <strain evidence="3">YL45</strain>
    </source>
</reference>
<dbReference type="GO" id="GO:0005506">
    <property type="term" value="F:iron ion binding"/>
    <property type="evidence" value="ECO:0007669"/>
    <property type="project" value="TreeGrafter"/>
</dbReference>
<accession>A0A227KNY5</accession>
<dbReference type="EMBL" id="NHMP01000003">
    <property type="protein sequence ID" value="OXE49807.1"/>
    <property type="molecule type" value="Genomic_DNA"/>
</dbReference>
<dbReference type="Gene3D" id="2.30.30.140">
    <property type="match status" value="1"/>
</dbReference>
<proteinExistence type="inferred from homology"/>
<dbReference type="GO" id="GO:1902670">
    <property type="term" value="F:carbon dioxide binding"/>
    <property type="evidence" value="ECO:0007669"/>
    <property type="project" value="TreeGrafter"/>
</dbReference>
<sequence length="106" mass="11512">MCIGIPMIVKELPDEGVAICEGRGLREKIDIMMVGPLEPGTWILAWNGTAMDVLTEDRAAQVNKALDSLENVMNGNLDPNTEDAFADITANTGRLPPHLAAQLKKR</sequence>
<organism evidence="2 3">
    <name type="scientific">Turicimonas muris</name>
    <dbReference type="NCBI Taxonomy" id="1796652"/>
    <lineage>
        <taxon>Bacteria</taxon>
        <taxon>Pseudomonadati</taxon>
        <taxon>Pseudomonadota</taxon>
        <taxon>Betaproteobacteria</taxon>
        <taxon>Burkholderiales</taxon>
        <taxon>Sutterellaceae</taxon>
        <taxon>Turicimonas</taxon>
    </lineage>
</organism>
<dbReference type="NCBIfam" id="TIGR00074">
    <property type="entry name" value="hypC_hupF"/>
    <property type="match status" value="1"/>
</dbReference>
<name>A0A227KNY5_9BURK</name>
<evidence type="ECO:0000313" key="3">
    <source>
        <dbReference type="Proteomes" id="UP000214610"/>
    </source>
</evidence>
<dbReference type="Proteomes" id="UP000214610">
    <property type="component" value="Unassembled WGS sequence"/>
</dbReference>
<dbReference type="GeneID" id="78361708"/>
<gene>
    <name evidence="2" type="ORF">ADH67_06680</name>
</gene>